<feature type="domain" description="C5a peptidase/Subtilisin-like protease SBT2-like Fn3-like" evidence="13">
    <location>
        <begin position="757"/>
        <end position="858"/>
    </location>
</feature>
<dbReference type="InterPro" id="IPR051048">
    <property type="entry name" value="Peptidase_S8/S53_subtilisin"/>
</dbReference>
<evidence type="ECO:0000256" key="10">
    <source>
        <dbReference type="SAM" id="MobiDB-lite"/>
    </source>
</evidence>
<dbReference type="Gene3D" id="2.60.40.1710">
    <property type="entry name" value="Subtilisin-like superfamily"/>
    <property type="match status" value="1"/>
</dbReference>
<dbReference type="Gene3D" id="2.20.230.30">
    <property type="match status" value="1"/>
</dbReference>
<evidence type="ECO:0000313" key="15">
    <source>
        <dbReference type="Proteomes" id="UP000721415"/>
    </source>
</evidence>
<evidence type="ECO:0000259" key="11">
    <source>
        <dbReference type="Pfam" id="PF00082"/>
    </source>
</evidence>
<feature type="domain" description="PA" evidence="12">
    <location>
        <begin position="521"/>
        <end position="590"/>
    </location>
</feature>
<dbReference type="Proteomes" id="UP000721415">
    <property type="component" value="Unassembled WGS sequence"/>
</dbReference>
<dbReference type="SUPFAM" id="SSF52743">
    <property type="entry name" value="Subtilisin-like"/>
    <property type="match status" value="1"/>
</dbReference>
<evidence type="ECO:0000313" key="14">
    <source>
        <dbReference type="EMBL" id="MBG9986436.1"/>
    </source>
</evidence>
<keyword evidence="2" id="KW-0964">Secreted</keyword>
<organism evidence="14 15">
    <name type="scientific">Facklamia lactis</name>
    <dbReference type="NCBI Taxonomy" id="2749967"/>
    <lineage>
        <taxon>Bacteria</taxon>
        <taxon>Bacillati</taxon>
        <taxon>Bacillota</taxon>
        <taxon>Bacilli</taxon>
        <taxon>Lactobacillales</taxon>
        <taxon>Aerococcaceae</taxon>
        <taxon>Facklamia</taxon>
    </lineage>
</organism>
<keyword evidence="7 8" id="KW-0720">Serine protease</keyword>
<dbReference type="CDD" id="cd07475">
    <property type="entry name" value="Peptidases_S8_C5a_Peptidase"/>
    <property type="match status" value="1"/>
</dbReference>
<dbReference type="Pfam" id="PF02225">
    <property type="entry name" value="PA"/>
    <property type="match status" value="1"/>
</dbReference>
<dbReference type="RefSeq" id="WP_197115355.1">
    <property type="nucleotide sequence ID" value="NZ_JACBXQ010000003.1"/>
</dbReference>
<keyword evidence="15" id="KW-1185">Reference proteome</keyword>
<protein>
    <submittedName>
        <fullName evidence="14">S8 family serine peptidase</fullName>
    </submittedName>
</protein>
<evidence type="ECO:0000256" key="5">
    <source>
        <dbReference type="ARBA" id="ARBA00022737"/>
    </source>
</evidence>
<evidence type="ECO:0000256" key="8">
    <source>
        <dbReference type="PROSITE-ProRule" id="PRU01240"/>
    </source>
</evidence>
<feature type="domain" description="Peptidase S8/S53" evidence="11">
    <location>
        <begin position="256"/>
        <end position="706"/>
    </location>
</feature>
<accession>A0ABS0LQK1</accession>
<dbReference type="Pfam" id="PF00082">
    <property type="entry name" value="Peptidase_S8"/>
    <property type="match status" value="1"/>
</dbReference>
<comment type="caution">
    <text evidence="14">The sequence shown here is derived from an EMBL/GenBank/DDBJ whole genome shotgun (WGS) entry which is preliminary data.</text>
</comment>
<keyword evidence="3 8" id="KW-0645">Protease</keyword>
<dbReference type="InterPro" id="IPR034216">
    <property type="entry name" value="C5a_Peptidase"/>
</dbReference>
<gene>
    <name evidence="14" type="ORF">HZY91_05955</name>
</gene>
<keyword evidence="6 8" id="KW-0378">Hydrolase</keyword>
<dbReference type="EMBL" id="JACBXQ010000003">
    <property type="protein sequence ID" value="MBG9986436.1"/>
    <property type="molecule type" value="Genomic_DNA"/>
</dbReference>
<evidence type="ECO:0000259" key="12">
    <source>
        <dbReference type="Pfam" id="PF02225"/>
    </source>
</evidence>
<dbReference type="InterPro" id="IPR046450">
    <property type="entry name" value="PA_dom_sf"/>
</dbReference>
<evidence type="ECO:0000256" key="3">
    <source>
        <dbReference type="ARBA" id="ARBA00022670"/>
    </source>
</evidence>
<feature type="region of interest" description="Disordered" evidence="10">
    <location>
        <begin position="103"/>
        <end position="126"/>
    </location>
</feature>
<dbReference type="InterPro" id="IPR036852">
    <property type="entry name" value="Peptidase_S8/S53_dom_sf"/>
</dbReference>
<dbReference type="InterPro" id="IPR010435">
    <property type="entry name" value="C5a/SBT2-like_Fn3"/>
</dbReference>
<feature type="active site" description="Charge relay system" evidence="8">
    <location>
        <position position="327"/>
    </location>
</feature>
<dbReference type="PANTHER" id="PTHR43399">
    <property type="entry name" value="SUBTILISIN-RELATED"/>
    <property type="match status" value="1"/>
</dbReference>
<dbReference type="InterPro" id="IPR023828">
    <property type="entry name" value="Peptidase_S8_Ser-AS"/>
</dbReference>
<name>A0ABS0LQK1_9LACT</name>
<dbReference type="Gene3D" id="3.50.30.30">
    <property type="match status" value="1"/>
</dbReference>
<dbReference type="PROSITE" id="PS00138">
    <property type="entry name" value="SUBTILASE_SER"/>
    <property type="match status" value="1"/>
</dbReference>
<dbReference type="SUPFAM" id="SSF52025">
    <property type="entry name" value="PA domain"/>
    <property type="match status" value="1"/>
</dbReference>
<dbReference type="InterPro" id="IPR000209">
    <property type="entry name" value="Peptidase_S8/S53_dom"/>
</dbReference>
<feature type="active site" description="Charge relay system" evidence="8">
    <location>
        <position position="265"/>
    </location>
</feature>
<dbReference type="Pfam" id="PF06280">
    <property type="entry name" value="fn3_5"/>
    <property type="match status" value="1"/>
</dbReference>
<dbReference type="InterPro" id="IPR023827">
    <property type="entry name" value="Peptidase_S8_Asp-AS"/>
</dbReference>
<dbReference type="InterPro" id="IPR015500">
    <property type="entry name" value="Peptidase_S8_subtilisin-rel"/>
</dbReference>
<feature type="active site" description="Charge relay system" evidence="8">
    <location>
        <position position="660"/>
    </location>
</feature>
<evidence type="ECO:0000256" key="6">
    <source>
        <dbReference type="ARBA" id="ARBA00022801"/>
    </source>
</evidence>
<sequence>MKNRLGFVGVCGWALLTVGFLEEVKAQTIEENSTVEVRMAPLLEEEENSIGTFETVDIVETPLTEEMTAFSEPGNLEETTIFEEEVTHTENKEEVFLSEPIESTPQNTTNEIPIISHGEVDPDNDSENMTEEMYRVIVQTDTLSAIDKVTDRHHPDYQLAVKESEAEVIARYNEIRDLLALQGTTLIKEKDYSGIFTGFSAIVSQSTIEQLKNMEHILSVNIQKEYTAPVAEANMVNSGQLIGLDLLSEYQSKYKGENILVSVIDTGFDPYHRDFILADDIEKRYDQAEMETMIKELDLPGKWYSNKVVYGYNYADNVDSLLSTDEHGNHVAGTIGANGKLEEGGIQGIAPHVQLLLMKAFSEDQINSAVYEDVWLKAFDDSIKLGADIINMSLGMPSGFNMQGDTPMAYVIQKAREKGILPVIAAGNDRNSTWGTDYTNLASNPDNGLGGYPANVEDSLSVGSFDNISQMRRYVEAKFGGETEKFIGSFTYPEGVTDYLPLMEVGKGTSLDYEYFISEIGGPLNLSGKLVIVERGEISFNEKYQLARDHGAAGIIIYDNVDAEDTFEMTGIENPTIPIMFVTRDSGLRLIDLSKQQNALTVKISKDLLPFPVKTADNLSEFSSWGPATDLTLKPDISAPGGNIYSLMSDDRYQGMSGTSMATPHIAGAAAILMQRLYEEGILNETQISNNPLQDDLVMLMLMNTAVPKLNTLDAGASYYSPIQQGAGLLNLFNALNNHVTVIATNQTDTRKDGKLELKEVTEQFDVQLFLQNYGKKDITYQLTYALLKDKVGPSGRYTETTELVHEGALGSLTVKAGQQATVNHLISTFGIDQNQYVQGYFFLTSSDDSVSPLSVPFFGFKGDWDALPILDQMVDFASENQVNFKPIVYEDGNLDKTGFVNKRLDQGWEFYNAWNIEEAPYVFVNSHAQEGYKNTVSPILSFLRNAVDVRFSVEDHLGNKVRDLVIQNRVTKVNRLYQNEYNFLQDLMGTGWDYTNTFGEKVPEGIYRYIIEGKIDMKDAITQRYEFNIVLDNSPVELVAEREDQFLYLDIEDHLSGIYGYEIYSQEGELIDWLAVNKEETPQLLQKKFTWKIDENYLDQPLIIYAYDNSRNKVKFEVGVDGSLTVLPLTNENQTPSPEVPVVEETRFKQYGQKPVNLDEYVDESQLDTIDLPLVTTNSPWEYMGVGQNVDEVELKGMINNYQKVHYIEYRVLTDTGELVLDFQPVAFEEIDESVEFYSPIPLQNFEKNGLYLIETIAYVQAPSGKFIQHQVGHRIRVDREAPQIKLEQVFGEDEDLLYFAIDFTDNMNYVELWAGNDMIGRVDKTYDSFEPIFVSGQLLYSIAKDHIGKELTFFVYDDFGNQSEESSVLVQLLDLVKLPFEIEKIFNPNLAINEVKVIQEGEEGKANLALDGSLITLTQPINSIMEYGPVELAFEWIYQINEALPKGIERLIQQGVPGLINPISGEIYLDPIDQIIEVGEKMVPITEVKDHPKPEDKLPIVNEGSTITIEDVLFYLERLKEKMAHLEDYYQGPDFDYELALALIEEVENKIYNQPNNEKLLSWQNDLTKYYMALTPKGGTTIPAGEAFDSVMKTDEASILPETGEKPLWNSKVWAGISSVMGVLGIGWTVKKKQS</sequence>
<keyword evidence="5" id="KW-0677">Repeat</keyword>
<proteinExistence type="inferred from homology"/>
<evidence type="ECO:0000256" key="7">
    <source>
        <dbReference type="ARBA" id="ARBA00022825"/>
    </source>
</evidence>
<dbReference type="Gene3D" id="3.40.50.200">
    <property type="entry name" value="Peptidase S8/S53 domain"/>
    <property type="match status" value="1"/>
</dbReference>
<dbReference type="PRINTS" id="PR00723">
    <property type="entry name" value="SUBTILISIN"/>
</dbReference>
<comment type="similarity">
    <text evidence="1 8 9">Belongs to the peptidase S8 family.</text>
</comment>
<evidence type="ECO:0000256" key="4">
    <source>
        <dbReference type="ARBA" id="ARBA00022729"/>
    </source>
</evidence>
<evidence type="ECO:0000256" key="9">
    <source>
        <dbReference type="RuleBase" id="RU003355"/>
    </source>
</evidence>
<dbReference type="PANTHER" id="PTHR43399:SF4">
    <property type="entry name" value="CELL WALL-ASSOCIATED PROTEASE"/>
    <property type="match status" value="1"/>
</dbReference>
<evidence type="ECO:0000259" key="13">
    <source>
        <dbReference type="Pfam" id="PF06280"/>
    </source>
</evidence>
<evidence type="ECO:0000256" key="1">
    <source>
        <dbReference type="ARBA" id="ARBA00011073"/>
    </source>
</evidence>
<keyword evidence="4" id="KW-0732">Signal</keyword>
<dbReference type="InterPro" id="IPR003137">
    <property type="entry name" value="PA_domain"/>
</dbReference>
<dbReference type="PROSITE" id="PS00136">
    <property type="entry name" value="SUBTILASE_ASP"/>
    <property type="match status" value="1"/>
</dbReference>
<evidence type="ECO:0000256" key="2">
    <source>
        <dbReference type="ARBA" id="ARBA00022525"/>
    </source>
</evidence>
<reference evidence="14 15" key="1">
    <citation type="submission" date="2020-07" db="EMBL/GenBank/DDBJ databases">
        <title>Facklamia lactis sp. nov., isolated from raw milk.</title>
        <authorList>
            <person name="Doll E.V."/>
            <person name="Huptas C."/>
            <person name="Staib L."/>
            <person name="Wenning M."/>
            <person name="Scherer S."/>
        </authorList>
    </citation>
    <scope>NUCLEOTIDE SEQUENCE [LARGE SCALE GENOMIC DNA]</scope>
    <source>
        <strain evidence="14 15">DSM 111018</strain>
    </source>
</reference>
<dbReference type="PROSITE" id="PS51892">
    <property type="entry name" value="SUBTILASE"/>
    <property type="match status" value="1"/>
</dbReference>